<protein>
    <recommendedName>
        <fullName evidence="1">Glyoxalase/fosfomycin resistance/dioxygenase domain-containing protein</fullName>
    </recommendedName>
</protein>
<proteinExistence type="predicted"/>
<dbReference type="PANTHER" id="PTHR35006:SF2">
    <property type="entry name" value="GLYOXALASE FAMILY PROTEIN (AFU_ORTHOLOGUE AFUA_5G14830)"/>
    <property type="match status" value="1"/>
</dbReference>
<evidence type="ECO:0000313" key="2">
    <source>
        <dbReference type="EMBL" id="KAF2245764.1"/>
    </source>
</evidence>
<dbReference type="OrthoDB" id="10249419at2759"/>
<dbReference type="RefSeq" id="XP_033680768.1">
    <property type="nucleotide sequence ID" value="XM_033829713.1"/>
</dbReference>
<sequence length="126" mass="13941">MLDHFGFSVHPSKFEEVVNWYLAALAPIGYTKQMEFPGRAVGLGASKEHAHFWIGAKEDETSFGFHLAFAATDHETVDKFYEAALKAGGKDNGKPGIREMYGPTYYGAFVLDPLGNNIEIVDNTPR</sequence>
<dbReference type="GeneID" id="54583043"/>
<evidence type="ECO:0000313" key="3">
    <source>
        <dbReference type="Proteomes" id="UP000800094"/>
    </source>
</evidence>
<dbReference type="Gene3D" id="3.10.180.10">
    <property type="entry name" value="2,3-Dihydroxybiphenyl 1,2-Dioxygenase, domain 1"/>
    <property type="match status" value="1"/>
</dbReference>
<gene>
    <name evidence="2" type="ORF">BU26DRAFT_522148</name>
</gene>
<evidence type="ECO:0000259" key="1">
    <source>
        <dbReference type="Pfam" id="PF00903"/>
    </source>
</evidence>
<accession>A0A6A6I5F1</accession>
<dbReference type="Proteomes" id="UP000800094">
    <property type="component" value="Unassembled WGS sequence"/>
</dbReference>
<dbReference type="PANTHER" id="PTHR35006">
    <property type="entry name" value="GLYOXALASE FAMILY PROTEIN (AFU_ORTHOLOGUE AFUA_5G14830)"/>
    <property type="match status" value="1"/>
</dbReference>
<dbReference type="InterPro" id="IPR029068">
    <property type="entry name" value="Glyas_Bleomycin-R_OHBP_Dase"/>
</dbReference>
<name>A0A6A6I5F1_9PLEO</name>
<dbReference type="CDD" id="cd07262">
    <property type="entry name" value="VOC_like"/>
    <property type="match status" value="1"/>
</dbReference>
<keyword evidence="3" id="KW-1185">Reference proteome</keyword>
<reference evidence="2" key="1">
    <citation type="journal article" date="2020" name="Stud. Mycol.">
        <title>101 Dothideomycetes genomes: a test case for predicting lifestyles and emergence of pathogens.</title>
        <authorList>
            <person name="Haridas S."/>
            <person name="Albert R."/>
            <person name="Binder M."/>
            <person name="Bloem J."/>
            <person name="Labutti K."/>
            <person name="Salamov A."/>
            <person name="Andreopoulos B."/>
            <person name="Baker S."/>
            <person name="Barry K."/>
            <person name="Bills G."/>
            <person name="Bluhm B."/>
            <person name="Cannon C."/>
            <person name="Castanera R."/>
            <person name="Culley D."/>
            <person name="Daum C."/>
            <person name="Ezra D."/>
            <person name="Gonzalez J."/>
            <person name="Henrissat B."/>
            <person name="Kuo A."/>
            <person name="Liang C."/>
            <person name="Lipzen A."/>
            <person name="Lutzoni F."/>
            <person name="Magnuson J."/>
            <person name="Mondo S."/>
            <person name="Nolan M."/>
            <person name="Ohm R."/>
            <person name="Pangilinan J."/>
            <person name="Park H.-J."/>
            <person name="Ramirez L."/>
            <person name="Alfaro M."/>
            <person name="Sun H."/>
            <person name="Tritt A."/>
            <person name="Yoshinaga Y."/>
            <person name="Zwiers L.-H."/>
            <person name="Turgeon B."/>
            <person name="Goodwin S."/>
            <person name="Spatafora J."/>
            <person name="Crous P."/>
            <person name="Grigoriev I."/>
        </authorList>
    </citation>
    <scope>NUCLEOTIDE SEQUENCE</scope>
    <source>
        <strain evidence="2">CBS 122368</strain>
    </source>
</reference>
<dbReference type="InterPro" id="IPR004360">
    <property type="entry name" value="Glyas_Fos-R_dOase_dom"/>
</dbReference>
<feature type="domain" description="Glyoxalase/fosfomycin resistance/dioxygenase" evidence="1">
    <location>
        <begin position="17"/>
        <end position="120"/>
    </location>
</feature>
<dbReference type="AlphaFoldDB" id="A0A6A6I5F1"/>
<organism evidence="2 3">
    <name type="scientific">Trematosphaeria pertusa</name>
    <dbReference type="NCBI Taxonomy" id="390896"/>
    <lineage>
        <taxon>Eukaryota</taxon>
        <taxon>Fungi</taxon>
        <taxon>Dikarya</taxon>
        <taxon>Ascomycota</taxon>
        <taxon>Pezizomycotina</taxon>
        <taxon>Dothideomycetes</taxon>
        <taxon>Pleosporomycetidae</taxon>
        <taxon>Pleosporales</taxon>
        <taxon>Massarineae</taxon>
        <taxon>Trematosphaeriaceae</taxon>
        <taxon>Trematosphaeria</taxon>
    </lineage>
</organism>
<dbReference type="SUPFAM" id="SSF54593">
    <property type="entry name" value="Glyoxalase/Bleomycin resistance protein/Dihydroxybiphenyl dioxygenase"/>
    <property type="match status" value="1"/>
</dbReference>
<dbReference type="EMBL" id="ML987200">
    <property type="protein sequence ID" value="KAF2245764.1"/>
    <property type="molecule type" value="Genomic_DNA"/>
</dbReference>
<dbReference type="Pfam" id="PF00903">
    <property type="entry name" value="Glyoxalase"/>
    <property type="match status" value="1"/>
</dbReference>